<evidence type="ECO:0000259" key="1">
    <source>
        <dbReference type="Pfam" id="PF24969"/>
    </source>
</evidence>
<dbReference type="Pfam" id="PF24969">
    <property type="entry name" value="LRR_15"/>
    <property type="match status" value="1"/>
</dbReference>
<comment type="caution">
    <text evidence="2">The sequence shown here is derived from an EMBL/GenBank/DDBJ whole genome shotgun (WGS) entry which is preliminary data.</text>
</comment>
<sequence>MRHLPPELLCMIGNYVDDKPTQRALAECSRYFHNLFMPRLYSSIEPFTSIPYTDAKPSQLKSSRTFALIRLLWSRPDLARHVQHMEFHLHNGYRDAWVGVLLTRLSRLKTITAHACPIALDINLIFEKAALRQSPFHRDVPFPHLNKVRFVQLPGHYPVYAETLIPFFYFPALRSVEGLGVRESLRPYVHPKLRGIKNIGSPVREITVSGPSHFRTVGLWIEACSNLERVHVNIEPSRAVDLEWYQSRVKGVRKSLLPAKRTLKSLCLLLIDFRVRSHYLRDHYEALRGVLDGPFGSFKEFEVLEHLSIRHPNLVTLSGEDTGGEHSKDGERLIDLLPRSLKSLEITEIQRKFLAGLIADILFLGQHRESSVPCLESIALVVIEEWPPYVASLKSLALMLDAGRIYRDRWDDSGDSDEDEYSDENFCLYGYEYSDEYSDEDEEDEEDEEVAQ</sequence>
<name>A0A317V2M3_9EURO</name>
<dbReference type="RefSeq" id="XP_025462186.1">
    <property type="nucleotide sequence ID" value="XM_025616637.1"/>
</dbReference>
<gene>
    <name evidence="2" type="ORF">BO94DRAFT_611470</name>
</gene>
<dbReference type="EMBL" id="MSFK01000044">
    <property type="protein sequence ID" value="PWY68523.1"/>
    <property type="molecule type" value="Genomic_DNA"/>
</dbReference>
<dbReference type="AlphaFoldDB" id="A0A317V2M3"/>
<evidence type="ECO:0000313" key="2">
    <source>
        <dbReference type="EMBL" id="PWY68523.1"/>
    </source>
</evidence>
<evidence type="ECO:0000313" key="3">
    <source>
        <dbReference type="Proteomes" id="UP000246702"/>
    </source>
</evidence>
<reference evidence="2 3" key="1">
    <citation type="submission" date="2016-12" db="EMBL/GenBank/DDBJ databases">
        <title>The genomes of Aspergillus section Nigri reveals drivers in fungal speciation.</title>
        <authorList>
            <consortium name="DOE Joint Genome Institute"/>
            <person name="Vesth T.C."/>
            <person name="Nybo J."/>
            <person name="Theobald S."/>
            <person name="Brandl J."/>
            <person name="Frisvad J.C."/>
            <person name="Nielsen K.F."/>
            <person name="Lyhne E.K."/>
            <person name="Kogle M.E."/>
            <person name="Kuo A."/>
            <person name="Riley R."/>
            <person name="Clum A."/>
            <person name="Nolan M."/>
            <person name="Lipzen A."/>
            <person name="Salamov A."/>
            <person name="Henrissat B."/>
            <person name="Wiebenga A."/>
            <person name="De Vries R.P."/>
            <person name="Grigoriev I.V."/>
            <person name="Mortensen U.H."/>
            <person name="Andersen M.R."/>
            <person name="Baker S.E."/>
        </authorList>
    </citation>
    <scope>NUCLEOTIDE SEQUENCE [LARGE SCALE GENOMIC DNA]</scope>
    <source>
        <strain evidence="2 3">CBS 115572</strain>
    </source>
</reference>
<dbReference type="GeneID" id="37118780"/>
<keyword evidence="3" id="KW-1185">Reference proteome</keyword>
<proteinExistence type="predicted"/>
<organism evidence="2 3">
    <name type="scientific">Aspergillus sclerotioniger CBS 115572</name>
    <dbReference type="NCBI Taxonomy" id="1450535"/>
    <lineage>
        <taxon>Eukaryota</taxon>
        <taxon>Fungi</taxon>
        <taxon>Dikarya</taxon>
        <taxon>Ascomycota</taxon>
        <taxon>Pezizomycotina</taxon>
        <taxon>Eurotiomycetes</taxon>
        <taxon>Eurotiomycetidae</taxon>
        <taxon>Eurotiales</taxon>
        <taxon>Aspergillaceae</taxon>
        <taxon>Aspergillus</taxon>
        <taxon>Aspergillus subgen. Circumdati</taxon>
    </lineage>
</organism>
<feature type="domain" description="Leucine-rich repeat" evidence="1">
    <location>
        <begin position="142"/>
        <end position="378"/>
    </location>
</feature>
<dbReference type="InterPro" id="IPR056867">
    <property type="entry name" value="LRR_15"/>
</dbReference>
<protein>
    <recommendedName>
        <fullName evidence="1">Leucine-rich repeat domain-containing protein</fullName>
    </recommendedName>
</protein>
<accession>A0A317V2M3</accession>
<dbReference type="Proteomes" id="UP000246702">
    <property type="component" value="Unassembled WGS sequence"/>
</dbReference>
<dbReference type="OrthoDB" id="4463088at2759"/>